<dbReference type="EMBL" id="CAXLJM020000160">
    <property type="protein sequence ID" value="CAL8144378.1"/>
    <property type="molecule type" value="Genomic_DNA"/>
</dbReference>
<evidence type="ECO:0000313" key="4">
    <source>
        <dbReference type="Proteomes" id="UP001642540"/>
    </source>
</evidence>
<organism evidence="3 4">
    <name type="scientific">Orchesella dallaii</name>
    <dbReference type="NCBI Taxonomy" id="48710"/>
    <lineage>
        <taxon>Eukaryota</taxon>
        <taxon>Metazoa</taxon>
        <taxon>Ecdysozoa</taxon>
        <taxon>Arthropoda</taxon>
        <taxon>Hexapoda</taxon>
        <taxon>Collembola</taxon>
        <taxon>Entomobryomorpha</taxon>
        <taxon>Entomobryoidea</taxon>
        <taxon>Orchesellidae</taxon>
        <taxon>Orchesellinae</taxon>
        <taxon>Orchesella</taxon>
    </lineage>
</organism>
<accession>A0ABP1S604</accession>
<dbReference type="PANTHER" id="PTHR12184:SF1">
    <property type="entry name" value="UBIQUINOL-CYTOCHROME-C REDUCTASE COMPLEX ASSEMBLY FACTOR 1"/>
    <property type="match status" value="1"/>
</dbReference>
<comment type="caution">
    <text evidence="3">The sequence shown here is derived from an EMBL/GenBank/DDBJ whole genome shotgun (WGS) entry which is preliminary data.</text>
</comment>
<gene>
    <name evidence="3" type="ORF">ODALV1_LOCUS30176</name>
</gene>
<evidence type="ECO:0000313" key="3">
    <source>
        <dbReference type="EMBL" id="CAL8144378.1"/>
    </source>
</evidence>
<keyword evidence="4" id="KW-1185">Reference proteome</keyword>
<name>A0ABP1S604_9HEXA</name>
<protein>
    <recommendedName>
        <fullName evidence="2">Ubiquinol-cytochrome c chaperone domain-containing protein</fullName>
    </recommendedName>
</protein>
<dbReference type="InterPro" id="IPR021150">
    <property type="entry name" value="Ubiq_cyt_c_chap"/>
</dbReference>
<dbReference type="Proteomes" id="UP001642540">
    <property type="component" value="Unassembled WGS sequence"/>
</dbReference>
<dbReference type="PANTHER" id="PTHR12184">
    <property type="entry name" value="UBIQUINOL-CYTOCHROME C REDUCTASE COMPLEX ASSEMBLY FACTOR 1 FAMILY MEMBER"/>
    <property type="match status" value="1"/>
</dbReference>
<reference evidence="3 4" key="1">
    <citation type="submission" date="2024-08" db="EMBL/GenBank/DDBJ databases">
        <authorList>
            <person name="Cucini C."/>
            <person name="Frati F."/>
        </authorList>
    </citation>
    <scope>NUCLEOTIDE SEQUENCE [LARGE SCALE GENOMIC DNA]</scope>
</reference>
<feature type="domain" description="Ubiquinol-cytochrome c chaperone" evidence="2">
    <location>
        <begin position="105"/>
        <end position="261"/>
    </location>
</feature>
<evidence type="ECO:0000259" key="2">
    <source>
        <dbReference type="Pfam" id="PF03981"/>
    </source>
</evidence>
<dbReference type="InterPro" id="IPR007129">
    <property type="entry name" value="Ubiqinol_cyt_c_chaperone_CPB3"/>
</dbReference>
<proteinExistence type="inferred from homology"/>
<evidence type="ECO:0000256" key="1">
    <source>
        <dbReference type="ARBA" id="ARBA00006407"/>
    </source>
</evidence>
<dbReference type="Pfam" id="PF03981">
    <property type="entry name" value="Ubiq_cyt_C_chap"/>
    <property type="match status" value="1"/>
</dbReference>
<sequence>MFRAVFTRPFYNNAICTTCRSNVLNRATNVQKVFLPATALAFREFHHAPVQNGWFTPKDDITFWGRTLRKLGFTDIPKSILKQSGYLIYMKIADEVDYIKFFKLLNLPDTYASWFIVVELHVWLVAARLMQDDKEGRLVRNSLIKAMWEDNEAKSKKLEGALPSARRRDIQGLSDQFHASMFAYDEGLLGDDYILAGALWRRFIRGEDNQEFSTSTPQVDDTSQDVLCMQAKGLELLVLYVRSQYYMLNNLSREQLLRRRAITWAAFDETLLDLADKVGKSSSSSNVKAFR</sequence>
<comment type="similarity">
    <text evidence="1">Belongs to the CBP3 family.</text>
</comment>